<keyword evidence="3" id="KW-1185">Reference proteome</keyword>
<dbReference type="AlphaFoldDB" id="A0A2T0T7G5"/>
<dbReference type="Proteomes" id="UP000239494">
    <property type="component" value="Unassembled WGS sequence"/>
</dbReference>
<evidence type="ECO:0000259" key="1">
    <source>
        <dbReference type="PROSITE" id="PS50943"/>
    </source>
</evidence>
<comment type="caution">
    <text evidence="2">The sequence shown here is derived from an EMBL/GenBank/DDBJ whole genome shotgun (WGS) entry which is preliminary data.</text>
</comment>
<dbReference type="OrthoDB" id="2679623at2"/>
<dbReference type="Pfam" id="PF01381">
    <property type="entry name" value="HTH_3"/>
    <property type="match status" value="1"/>
</dbReference>
<dbReference type="InterPro" id="IPR001387">
    <property type="entry name" value="Cro/C1-type_HTH"/>
</dbReference>
<feature type="domain" description="HTH cro/C1-type" evidence="1">
    <location>
        <begin position="33"/>
        <end position="76"/>
    </location>
</feature>
<proteinExistence type="predicted"/>
<dbReference type="RefSeq" id="WP_106188600.1">
    <property type="nucleotide sequence ID" value="NZ_PVTF01000005.1"/>
</dbReference>
<dbReference type="GO" id="GO:0003677">
    <property type="term" value="F:DNA binding"/>
    <property type="evidence" value="ECO:0007669"/>
    <property type="project" value="InterPro"/>
</dbReference>
<evidence type="ECO:0000313" key="2">
    <source>
        <dbReference type="EMBL" id="PRY41597.1"/>
    </source>
</evidence>
<evidence type="ECO:0000313" key="3">
    <source>
        <dbReference type="Proteomes" id="UP000239494"/>
    </source>
</evidence>
<dbReference type="InterPro" id="IPR010982">
    <property type="entry name" value="Lambda_DNA-bd_dom_sf"/>
</dbReference>
<dbReference type="SUPFAM" id="SSF47413">
    <property type="entry name" value="lambda repressor-like DNA-binding domains"/>
    <property type="match status" value="1"/>
</dbReference>
<gene>
    <name evidence="2" type="ORF">CLV43_105355</name>
</gene>
<name>A0A2T0T7G5_9PSEU</name>
<dbReference type="PROSITE" id="PS50943">
    <property type="entry name" value="HTH_CROC1"/>
    <property type="match status" value="1"/>
</dbReference>
<reference evidence="2 3" key="1">
    <citation type="submission" date="2018-03" db="EMBL/GenBank/DDBJ databases">
        <title>Genomic Encyclopedia of Archaeal and Bacterial Type Strains, Phase II (KMG-II): from individual species to whole genera.</title>
        <authorList>
            <person name="Goeker M."/>
        </authorList>
    </citation>
    <scope>NUCLEOTIDE SEQUENCE [LARGE SCALE GENOMIC DNA]</scope>
    <source>
        <strain evidence="2 3">DSM 44720</strain>
    </source>
</reference>
<accession>A0A2T0T7G5</accession>
<protein>
    <submittedName>
        <fullName evidence="2">Helix-turn-helix protein</fullName>
    </submittedName>
</protein>
<dbReference type="EMBL" id="PVTF01000005">
    <property type="protein sequence ID" value="PRY41597.1"/>
    <property type="molecule type" value="Genomic_DNA"/>
</dbReference>
<organism evidence="2 3">
    <name type="scientific">Umezawaea tangerina</name>
    <dbReference type="NCBI Taxonomy" id="84725"/>
    <lineage>
        <taxon>Bacteria</taxon>
        <taxon>Bacillati</taxon>
        <taxon>Actinomycetota</taxon>
        <taxon>Actinomycetes</taxon>
        <taxon>Pseudonocardiales</taxon>
        <taxon>Pseudonocardiaceae</taxon>
        <taxon>Umezawaea</taxon>
    </lineage>
</organism>
<dbReference type="Gene3D" id="1.10.260.40">
    <property type="entry name" value="lambda repressor-like DNA-binding domains"/>
    <property type="match status" value="1"/>
</dbReference>
<sequence length="143" mass="15255">MSDPNARRTLADALSSLIDKKAARDGEHTVTDQAIGEHIGKSRTTVWKLRTGQEQNPKIETLDALAGFFGVKVTYFLDEEKAAAADEQLESLAAARRLQEAAERGGVVGINARLGSLSPESLLAVARLIEQLDEPDGPSTTGA</sequence>